<keyword evidence="3" id="KW-1185">Reference proteome</keyword>
<protein>
    <recommendedName>
        <fullName evidence="1">Protein kinase domain-containing protein</fullName>
    </recommendedName>
</protein>
<dbReference type="AlphaFoldDB" id="A0AAE0DFT4"/>
<accession>A0AAE0DFT4</accession>
<comment type="caution">
    <text evidence="2">The sequence shown here is derived from an EMBL/GenBank/DDBJ whole genome shotgun (WGS) entry which is preliminary data.</text>
</comment>
<name>A0AAE0DFT4_9LECA</name>
<dbReference type="Proteomes" id="UP001276659">
    <property type="component" value="Unassembled WGS sequence"/>
</dbReference>
<dbReference type="InterPro" id="IPR011009">
    <property type="entry name" value="Kinase-like_dom_sf"/>
</dbReference>
<dbReference type="SUPFAM" id="SSF56112">
    <property type="entry name" value="Protein kinase-like (PK-like)"/>
    <property type="match status" value="1"/>
</dbReference>
<dbReference type="Gene3D" id="1.10.510.10">
    <property type="entry name" value="Transferase(Phosphotransferase) domain 1"/>
    <property type="match status" value="1"/>
</dbReference>
<reference evidence="2" key="1">
    <citation type="submission" date="2022-11" db="EMBL/GenBank/DDBJ databases">
        <title>Chromosomal genome sequence assembly and mating type (MAT) locus characterization of the leprose asexual lichenized fungus Lepraria neglecta (Nyl.) Erichsen.</title>
        <authorList>
            <person name="Allen J.L."/>
            <person name="Pfeffer B."/>
        </authorList>
    </citation>
    <scope>NUCLEOTIDE SEQUENCE</scope>
    <source>
        <strain evidence="2">Allen 5258</strain>
    </source>
</reference>
<feature type="domain" description="Protein kinase" evidence="1">
    <location>
        <begin position="1"/>
        <end position="262"/>
    </location>
</feature>
<dbReference type="PANTHER" id="PTHR44167:SF24">
    <property type="entry name" value="SERINE_THREONINE-PROTEIN KINASE CHK2"/>
    <property type="match status" value="1"/>
</dbReference>
<dbReference type="PROSITE" id="PS50011">
    <property type="entry name" value="PROTEIN_KINASE_DOM"/>
    <property type="match status" value="1"/>
</dbReference>
<dbReference type="GO" id="GO:0004674">
    <property type="term" value="F:protein serine/threonine kinase activity"/>
    <property type="evidence" value="ECO:0007669"/>
    <property type="project" value="TreeGrafter"/>
</dbReference>
<dbReference type="CDD" id="cd00180">
    <property type="entry name" value="PKc"/>
    <property type="match status" value="1"/>
</dbReference>
<dbReference type="GO" id="GO:0044773">
    <property type="term" value="P:mitotic DNA damage checkpoint signaling"/>
    <property type="evidence" value="ECO:0007669"/>
    <property type="project" value="TreeGrafter"/>
</dbReference>
<sequence>MATEVYRPFYKPEGVIEFLGLGTDSFIGTIDETTVLKYPKTPGDKTALKILDLEAQILRKIGPHRHIIGYKGQRDDGLLLERALCGSIAQFLKDNIPTWQQSLVWARQATEAVAVIHNAGVIHCDINVNNLLLDRNLTVKLCDFQGRLLRPDGSVDKDGLARENIKSFMPPADPNYSDRKTDIFALGSTFYYILQGHEPFPDMDSFNNEEQIEARFASHQFPEMDSLLMNYVTHKCWTGEYDSAEAVLQDLGSDNPVHLGKV</sequence>
<dbReference type="InterPro" id="IPR000719">
    <property type="entry name" value="Prot_kinase_dom"/>
</dbReference>
<evidence type="ECO:0000313" key="3">
    <source>
        <dbReference type="Proteomes" id="UP001276659"/>
    </source>
</evidence>
<dbReference type="PANTHER" id="PTHR44167">
    <property type="entry name" value="OVARIAN-SPECIFIC SERINE/THREONINE-PROTEIN KINASE LOK-RELATED"/>
    <property type="match status" value="1"/>
</dbReference>
<evidence type="ECO:0000259" key="1">
    <source>
        <dbReference type="PROSITE" id="PS50011"/>
    </source>
</evidence>
<dbReference type="GO" id="GO:0005634">
    <property type="term" value="C:nucleus"/>
    <property type="evidence" value="ECO:0007669"/>
    <property type="project" value="TreeGrafter"/>
</dbReference>
<gene>
    <name evidence="2" type="ORF">OEA41_004350</name>
</gene>
<dbReference type="Pfam" id="PF00069">
    <property type="entry name" value="Pkinase"/>
    <property type="match status" value="1"/>
</dbReference>
<dbReference type="GO" id="GO:0005524">
    <property type="term" value="F:ATP binding"/>
    <property type="evidence" value="ECO:0007669"/>
    <property type="project" value="InterPro"/>
</dbReference>
<proteinExistence type="predicted"/>
<dbReference type="EMBL" id="JASNWA010000010">
    <property type="protein sequence ID" value="KAK3167904.1"/>
    <property type="molecule type" value="Genomic_DNA"/>
</dbReference>
<organism evidence="2 3">
    <name type="scientific">Lepraria neglecta</name>
    <dbReference type="NCBI Taxonomy" id="209136"/>
    <lineage>
        <taxon>Eukaryota</taxon>
        <taxon>Fungi</taxon>
        <taxon>Dikarya</taxon>
        <taxon>Ascomycota</taxon>
        <taxon>Pezizomycotina</taxon>
        <taxon>Lecanoromycetes</taxon>
        <taxon>OSLEUM clade</taxon>
        <taxon>Lecanoromycetidae</taxon>
        <taxon>Lecanorales</taxon>
        <taxon>Lecanorineae</taxon>
        <taxon>Stereocaulaceae</taxon>
        <taxon>Lepraria</taxon>
    </lineage>
</organism>
<evidence type="ECO:0000313" key="2">
    <source>
        <dbReference type="EMBL" id="KAK3167904.1"/>
    </source>
</evidence>